<evidence type="ECO:0000256" key="3">
    <source>
        <dbReference type="ARBA" id="ARBA00022763"/>
    </source>
</evidence>
<keyword evidence="6" id="KW-0456">Lyase</keyword>
<evidence type="ECO:0000256" key="2">
    <source>
        <dbReference type="ARBA" id="ARBA00012720"/>
    </source>
</evidence>
<keyword evidence="8" id="KW-0326">Glycosidase</keyword>
<comment type="similarity">
    <text evidence="1">Belongs to the type-1 OGG1 family.</text>
</comment>
<dbReference type="EMBL" id="CP060696">
    <property type="protein sequence ID" value="QNO19373.1"/>
    <property type="molecule type" value="Genomic_DNA"/>
</dbReference>
<feature type="domain" description="HhH-GPD" evidence="10">
    <location>
        <begin position="106"/>
        <end position="262"/>
    </location>
</feature>
<evidence type="ECO:0000256" key="7">
    <source>
        <dbReference type="ARBA" id="ARBA00023268"/>
    </source>
</evidence>
<organism evidence="11 12">
    <name type="scientific">Caproicibacterium amylolyticum</name>
    <dbReference type="NCBI Taxonomy" id="2766537"/>
    <lineage>
        <taxon>Bacteria</taxon>
        <taxon>Bacillati</taxon>
        <taxon>Bacillota</taxon>
        <taxon>Clostridia</taxon>
        <taxon>Eubacteriales</taxon>
        <taxon>Oscillospiraceae</taxon>
        <taxon>Caproicibacterium</taxon>
    </lineage>
</organism>
<protein>
    <recommendedName>
        <fullName evidence="2">DNA-(apurinic or apyrimidinic site) lyase</fullName>
        <ecNumber evidence="2">4.2.99.18</ecNumber>
    </recommendedName>
</protein>
<dbReference type="Pfam" id="PF00730">
    <property type="entry name" value="HhH-GPD"/>
    <property type="match status" value="1"/>
</dbReference>
<evidence type="ECO:0000313" key="12">
    <source>
        <dbReference type="Proteomes" id="UP000516046"/>
    </source>
</evidence>
<evidence type="ECO:0000256" key="4">
    <source>
        <dbReference type="ARBA" id="ARBA00022801"/>
    </source>
</evidence>
<dbReference type="SUPFAM" id="SSF55945">
    <property type="entry name" value="TATA-box binding protein-like"/>
    <property type="match status" value="1"/>
</dbReference>
<sequence>MIERTAPSLNLRKTLLCGQCFRWREIAPDVFSGTVGNRHLTLTQQDLPRLRQDPFWCIYFDLNTDYETLRKQLSALHPNLNKAAQHGCGIHILRQEPWETLCSFIISQNNNIPRIQGIIDRLCGETEACSPAAFQNGPAVHPFPQPETLAALSETDLAPLRCGFRARYILDAARKVADGNVNLEALRTAPLAEARAVLMQITGVGPKVADCTLLYGLHRMDAFPVDVWMKRAMGQWFPGVDPVSFGSAAGLAQQYIFDWVRSGASEEEIPG</sequence>
<dbReference type="Gene3D" id="3.30.310.260">
    <property type="match status" value="1"/>
</dbReference>
<dbReference type="GO" id="GO:0140078">
    <property type="term" value="F:class I DNA-(apurinic or apyrimidinic site) endonuclease activity"/>
    <property type="evidence" value="ECO:0007669"/>
    <property type="project" value="UniProtKB-EC"/>
</dbReference>
<evidence type="ECO:0000256" key="5">
    <source>
        <dbReference type="ARBA" id="ARBA00023204"/>
    </source>
</evidence>
<keyword evidence="7" id="KW-0511">Multifunctional enzyme</keyword>
<evidence type="ECO:0000313" key="11">
    <source>
        <dbReference type="EMBL" id="QNO19373.1"/>
    </source>
</evidence>
<keyword evidence="3" id="KW-0227">DNA damage</keyword>
<dbReference type="GO" id="GO:0003684">
    <property type="term" value="F:damaged DNA binding"/>
    <property type="evidence" value="ECO:0007669"/>
    <property type="project" value="InterPro"/>
</dbReference>
<proteinExistence type="inferred from homology"/>
<dbReference type="EC" id="4.2.99.18" evidence="2"/>
<dbReference type="InterPro" id="IPR012904">
    <property type="entry name" value="OGG_N"/>
</dbReference>
<dbReference type="InterPro" id="IPR052054">
    <property type="entry name" value="Oxidative_DNA_repair_enzyme"/>
</dbReference>
<dbReference type="InterPro" id="IPR003265">
    <property type="entry name" value="HhH-GPD_domain"/>
</dbReference>
<dbReference type="Proteomes" id="UP000516046">
    <property type="component" value="Chromosome"/>
</dbReference>
<dbReference type="PANTHER" id="PTHR10242:SF2">
    <property type="entry name" value="N-GLYCOSYLASE_DNA LYASE"/>
    <property type="match status" value="1"/>
</dbReference>
<dbReference type="Pfam" id="PF07934">
    <property type="entry name" value="OGG_N"/>
    <property type="match status" value="1"/>
</dbReference>
<reference evidence="11 12" key="1">
    <citation type="submission" date="2020-08" db="EMBL/GenBank/DDBJ databases">
        <authorList>
            <person name="Ren C."/>
            <person name="Gu Y."/>
            <person name="Xu Y."/>
        </authorList>
    </citation>
    <scope>NUCLEOTIDE SEQUENCE [LARGE SCALE GENOMIC DNA]</scope>
    <source>
        <strain evidence="11 12">LBM18003</strain>
    </source>
</reference>
<dbReference type="KEGG" id="caml:H6X83_00455"/>
<evidence type="ECO:0000256" key="9">
    <source>
        <dbReference type="ARBA" id="ARBA00044632"/>
    </source>
</evidence>
<evidence type="ECO:0000256" key="1">
    <source>
        <dbReference type="ARBA" id="ARBA00010679"/>
    </source>
</evidence>
<accession>A0A7G9WL11</accession>
<keyword evidence="12" id="KW-1185">Reference proteome</keyword>
<dbReference type="GO" id="GO:0006289">
    <property type="term" value="P:nucleotide-excision repair"/>
    <property type="evidence" value="ECO:0007669"/>
    <property type="project" value="InterPro"/>
</dbReference>
<dbReference type="Gene3D" id="1.10.340.30">
    <property type="entry name" value="Hypothetical protein, domain 2"/>
    <property type="match status" value="1"/>
</dbReference>
<dbReference type="PANTHER" id="PTHR10242">
    <property type="entry name" value="8-OXOGUANINE DNA GLYCOSYLASE"/>
    <property type="match status" value="1"/>
</dbReference>
<keyword evidence="5" id="KW-0234">DNA repair</keyword>
<keyword evidence="4" id="KW-0378">Hydrolase</keyword>
<comment type="catalytic activity">
    <reaction evidence="9">
        <text>2'-deoxyribonucleotide-(2'-deoxyribose 5'-phosphate)-2'-deoxyribonucleotide-DNA = a 3'-end 2'-deoxyribonucleotide-(2,3-dehydro-2,3-deoxyribose 5'-phosphate)-DNA + a 5'-end 5'-phospho-2'-deoxyribonucleoside-DNA + H(+)</text>
        <dbReference type="Rhea" id="RHEA:66592"/>
        <dbReference type="Rhea" id="RHEA-COMP:13180"/>
        <dbReference type="Rhea" id="RHEA-COMP:16897"/>
        <dbReference type="Rhea" id="RHEA-COMP:17067"/>
        <dbReference type="ChEBI" id="CHEBI:15378"/>
        <dbReference type="ChEBI" id="CHEBI:136412"/>
        <dbReference type="ChEBI" id="CHEBI:157695"/>
        <dbReference type="ChEBI" id="CHEBI:167181"/>
        <dbReference type="EC" id="4.2.99.18"/>
    </reaction>
</comment>
<dbReference type="SUPFAM" id="SSF48150">
    <property type="entry name" value="DNA-glycosylase"/>
    <property type="match status" value="1"/>
</dbReference>
<evidence type="ECO:0000256" key="6">
    <source>
        <dbReference type="ARBA" id="ARBA00023239"/>
    </source>
</evidence>
<gene>
    <name evidence="11" type="ORF">H6X83_00455</name>
</gene>
<dbReference type="InterPro" id="IPR011257">
    <property type="entry name" value="DNA_glycosylase"/>
</dbReference>
<dbReference type="CDD" id="cd00056">
    <property type="entry name" value="ENDO3c"/>
    <property type="match status" value="1"/>
</dbReference>
<dbReference type="GO" id="GO:0006284">
    <property type="term" value="P:base-excision repair"/>
    <property type="evidence" value="ECO:0007669"/>
    <property type="project" value="InterPro"/>
</dbReference>
<dbReference type="AlphaFoldDB" id="A0A7G9WL11"/>
<dbReference type="GO" id="GO:0008534">
    <property type="term" value="F:oxidized purine nucleobase lesion DNA N-glycosylase activity"/>
    <property type="evidence" value="ECO:0007669"/>
    <property type="project" value="InterPro"/>
</dbReference>
<evidence type="ECO:0000259" key="10">
    <source>
        <dbReference type="SMART" id="SM00478"/>
    </source>
</evidence>
<evidence type="ECO:0000256" key="8">
    <source>
        <dbReference type="ARBA" id="ARBA00023295"/>
    </source>
</evidence>
<name>A0A7G9WL11_9FIRM</name>
<dbReference type="Gene3D" id="1.10.1670.10">
    <property type="entry name" value="Helix-hairpin-Helix base-excision DNA repair enzymes (C-terminal)"/>
    <property type="match status" value="1"/>
</dbReference>
<dbReference type="SMART" id="SM00478">
    <property type="entry name" value="ENDO3c"/>
    <property type="match status" value="1"/>
</dbReference>
<dbReference type="InterPro" id="IPR023170">
    <property type="entry name" value="HhH_base_excis_C"/>
</dbReference>